<accession>A0A9D2D1V6</accession>
<feature type="transmembrane region" description="Helical" evidence="1">
    <location>
        <begin position="683"/>
        <end position="702"/>
    </location>
</feature>
<dbReference type="Proteomes" id="UP000824024">
    <property type="component" value="Unassembled WGS sequence"/>
</dbReference>
<evidence type="ECO:0000313" key="3">
    <source>
        <dbReference type="Proteomes" id="UP000824024"/>
    </source>
</evidence>
<feature type="transmembrane region" description="Helical" evidence="1">
    <location>
        <begin position="270"/>
        <end position="288"/>
    </location>
</feature>
<feature type="transmembrane region" description="Helical" evidence="1">
    <location>
        <begin position="317"/>
        <end position="336"/>
    </location>
</feature>
<feature type="transmembrane region" description="Helical" evidence="1">
    <location>
        <begin position="176"/>
        <end position="198"/>
    </location>
</feature>
<proteinExistence type="predicted"/>
<feature type="transmembrane region" description="Helical" evidence="1">
    <location>
        <begin position="6"/>
        <end position="25"/>
    </location>
</feature>
<dbReference type="InterPro" id="IPR052536">
    <property type="entry name" value="ABC-4_Integral_Memb_Prot"/>
</dbReference>
<feature type="transmembrane region" description="Helical" evidence="1">
    <location>
        <begin position="390"/>
        <end position="410"/>
    </location>
</feature>
<feature type="transmembrane region" description="Helical" evidence="1">
    <location>
        <begin position="777"/>
        <end position="799"/>
    </location>
</feature>
<keyword evidence="1" id="KW-1133">Transmembrane helix</keyword>
<feature type="transmembrane region" description="Helical" evidence="1">
    <location>
        <begin position="342"/>
        <end position="364"/>
    </location>
</feature>
<gene>
    <name evidence="2" type="ORF">IAA08_03715</name>
</gene>
<feature type="transmembrane region" description="Helical" evidence="1">
    <location>
        <begin position="59"/>
        <end position="76"/>
    </location>
</feature>
<comment type="caution">
    <text evidence="2">The sequence shown here is derived from an EMBL/GenBank/DDBJ whole genome shotgun (WGS) entry which is preliminary data.</text>
</comment>
<evidence type="ECO:0000256" key="1">
    <source>
        <dbReference type="SAM" id="Phobius"/>
    </source>
</evidence>
<name>A0A9D2D1V6_9FIRM</name>
<dbReference type="PANTHER" id="PTHR46795">
    <property type="entry name" value="ABC TRANSPORTER PERMEASE-RELATED-RELATED"/>
    <property type="match status" value="1"/>
</dbReference>
<keyword evidence="1" id="KW-0812">Transmembrane</keyword>
<evidence type="ECO:0000313" key="2">
    <source>
        <dbReference type="EMBL" id="HIZ07028.1"/>
    </source>
</evidence>
<sequence>MQIEFVLILLFQLICIGYLVTILLRKNLYLNVAALVLALAHLFISFDALGTIVENGGQMILSMVLLIICGLEFLITKMMDAWPEASAMAKERSERDKKAKKEKEQRLYFPGNYPRQFYQMMWKNFRHDWKDYALFLTSSAMAAMLAFAGAGCYQMLAGLHRQENFLIGQGLGMILLKGMIPIAVCCCLLMVFLLIFYLRKWMAGCSIFMTLGIRRKTLYIILAVEILFCYLFSIVFGSISGNILTRFLKIGLIRELGTETTLAPVTVRSYLIMAGVLTVLYVVSLMATRDIMREFNLIRAAARRIQKEKEPGKHVKLPAVLGVFLILLSTILYAQITRHESFLLLLLCFAGVFLLIRFGGAWYLRKEKSGNRYLAKLMRHNHLYHRSKTISWYLTVLTILNTCGIFYFSFQIVSVDIAEEPESLFPYEYVCIADEEDTEFFDRLEREYEVETIRFPMVRVSNADRTEKPEPRQRRAQGQQIGISETTYHQLKRLLDPEYQASDLQLDPEGERIYIVHQQDRSIKAQPIDWLYGSKEPFLHIGLPCPSYIPESPSRAFTEREIAGEEIGSLIGCFRQGNLENIVVFSDEYFEEAKDMWKYTNIYTGDFIENEEERIEGVTIRQGPSQLVLICSAQENLEKLDKEMQTFTEMHSYEKQFDSEVSSYYSKETAVTDMKTEQALTRIVNLFVFLVLLAAGMFLLYVKAISEMEEKKERAVFLKCMGMRRKERIQVLRGEWYLLFWLPMLIALVLNVCFTAATFHARMYSGGVIREYLRNGWWTLAVWVAAQGVYIWILGQWYVRKVEGKNG</sequence>
<protein>
    <recommendedName>
        <fullName evidence="4">ABC transporter permease</fullName>
    </recommendedName>
</protein>
<evidence type="ECO:0008006" key="4">
    <source>
        <dbReference type="Google" id="ProtNLM"/>
    </source>
</evidence>
<reference evidence="2" key="2">
    <citation type="submission" date="2021-04" db="EMBL/GenBank/DDBJ databases">
        <authorList>
            <person name="Gilroy R."/>
        </authorList>
    </citation>
    <scope>NUCLEOTIDE SEQUENCE</scope>
    <source>
        <strain evidence="2">CHK192-9172</strain>
    </source>
</reference>
<dbReference type="PANTHER" id="PTHR46795:SF3">
    <property type="entry name" value="ABC TRANSPORTER PERMEASE"/>
    <property type="match status" value="1"/>
</dbReference>
<dbReference type="EMBL" id="DXCH01000101">
    <property type="protein sequence ID" value="HIZ07028.1"/>
    <property type="molecule type" value="Genomic_DNA"/>
</dbReference>
<keyword evidence="1" id="KW-0472">Membrane</keyword>
<organism evidence="2 3">
    <name type="scientific">Candidatus Eubacterium avistercoris</name>
    <dbReference type="NCBI Taxonomy" id="2838567"/>
    <lineage>
        <taxon>Bacteria</taxon>
        <taxon>Bacillati</taxon>
        <taxon>Bacillota</taxon>
        <taxon>Clostridia</taxon>
        <taxon>Eubacteriales</taxon>
        <taxon>Eubacteriaceae</taxon>
        <taxon>Eubacterium</taxon>
    </lineage>
</organism>
<feature type="transmembrane region" description="Helical" evidence="1">
    <location>
        <begin position="736"/>
        <end position="757"/>
    </location>
</feature>
<feature type="transmembrane region" description="Helical" evidence="1">
    <location>
        <begin position="218"/>
        <end position="239"/>
    </location>
</feature>
<reference evidence="2" key="1">
    <citation type="journal article" date="2021" name="PeerJ">
        <title>Extensive microbial diversity within the chicken gut microbiome revealed by metagenomics and culture.</title>
        <authorList>
            <person name="Gilroy R."/>
            <person name="Ravi A."/>
            <person name="Getino M."/>
            <person name="Pursley I."/>
            <person name="Horton D.L."/>
            <person name="Alikhan N.F."/>
            <person name="Baker D."/>
            <person name="Gharbi K."/>
            <person name="Hall N."/>
            <person name="Watson M."/>
            <person name="Adriaenssens E.M."/>
            <person name="Foster-Nyarko E."/>
            <person name="Jarju S."/>
            <person name="Secka A."/>
            <person name="Antonio M."/>
            <person name="Oren A."/>
            <person name="Chaudhuri R.R."/>
            <person name="La Ragione R."/>
            <person name="Hildebrand F."/>
            <person name="Pallen M.J."/>
        </authorList>
    </citation>
    <scope>NUCLEOTIDE SEQUENCE</scope>
    <source>
        <strain evidence="2">CHK192-9172</strain>
    </source>
</reference>
<feature type="transmembrane region" description="Helical" evidence="1">
    <location>
        <begin position="32"/>
        <end position="53"/>
    </location>
</feature>
<feature type="transmembrane region" description="Helical" evidence="1">
    <location>
        <begin position="132"/>
        <end position="156"/>
    </location>
</feature>
<dbReference type="AlphaFoldDB" id="A0A9D2D1V6"/>